<feature type="transmembrane region" description="Helical" evidence="7">
    <location>
        <begin position="169"/>
        <end position="191"/>
    </location>
</feature>
<reference evidence="9 10" key="1">
    <citation type="journal article" date="2018" name="Sci. Rep.">
        <title>Comparative genomics provides insights into the lifestyle and reveals functional heterogeneity of dark septate endophytic fungi.</title>
        <authorList>
            <person name="Knapp D.G."/>
            <person name="Nemeth J.B."/>
            <person name="Barry K."/>
            <person name="Hainaut M."/>
            <person name="Henrissat B."/>
            <person name="Johnson J."/>
            <person name="Kuo A."/>
            <person name="Lim J.H.P."/>
            <person name="Lipzen A."/>
            <person name="Nolan M."/>
            <person name="Ohm R.A."/>
            <person name="Tamas L."/>
            <person name="Grigoriev I.V."/>
            <person name="Spatafora J.W."/>
            <person name="Nagy L.G."/>
            <person name="Kovacs G.M."/>
        </authorList>
    </citation>
    <scope>NUCLEOTIDE SEQUENCE [LARGE SCALE GENOMIC DNA]</scope>
    <source>
        <strain evidence="9 10">DSE2036</strain>
    </source>
</reference>
<dbReference type="AlphaFoldDB" id="A0A2V1E021"/>
<evidence type="ECO:0000256" key="2">
    <source>
        <dbReference type="ARBA" id="ARBA00006727"/>
    </source>
</evidence>
<feature type="transmembrane region" description="Helical" evidence="7">
    <location>
        <begin position="51"/>
        <end position="73"/>
    </location>
</feature>
<dbReference type="InterPro" id="IPR011701">
    <property type="entry name" value="MFS"/>
</dbReference>
<evidence type="ECO:0000313" key="9">
    <source>
        <dbReference type="EMBL" id="PVI03761.1"/>
    </source>
</evidence>
<evidence type="ECO:0000313" key="10">
    <source>
        <dbReference type="Proteomes" id="UP000244855"/>
    </source>
</evidence>
<feature type="transmembrane region" description="Helical" evidence="7">
    <location>
        <begin position="338"/>
        <end position="360"/>
    </location>
</feature>
<evidence type="ECO:0000256" key="6">
    <source>
        <dbReference type="ARBA" id="ARBA00023136"/>
    </source>
</evidence>
<evidence type="ECO:0000256" key="5">
    <source>
        <dbReference type="ARBA" id="ARBA00022989"/>
    </source>
</evidence>
<gene>
    <name evidence="9" type="ORF">DM02DRAFT_503936</name>
</gene>
<feature type="transmembrane region" description="Helical" evidence="7">
    <location>
        <begin position="12"/>
        <end position="31"/>
    </location>
</feature>
<feature type="transmembrane region" description="Helical" evidence="7">
    <location>
        <begin position="137"/>
        <end position="157"/>
    </location>
</feature>
<feature type="transmembrane region" description="Helical" evidence="7">
    <location>
        <begin position="80"/>
        <end position="99"/>
    </location>
</feature>
<evidence type="ECO:0000256" key="1">
    <source>
        <dbReference type="ARBA" id="ARBA00004141"/>
    </source>
</evidence>
<comment type="subcellular location">
    <subcellularLocation>
        <location evidence="1">Membrane</location>
        <topology evidence="1">Multi-pass membrane protein</topology>
    </subcellularLocation>
</comment>
<feature type="domain" description="Major facilitator superfamily (MFS) profile" evidence="8">
    <location>
        <begin position="1"/>
        <end position="374"/>
    </location>
</feature>
<feature type="non-terminal residue" evidence="9">
    <location>
        <position position="374"/>
    </location>
</feature>
<keyword evidence="4 7" id="KW-0812">Transmembrane</keyword>
<comment type="similarity">
    <text evidence="2">Belongs to the major facilitator superfamily. Monocarboxylate porter (TC 2.A.1.13) family.</text>
</comment>
<feature type="transmembrane region" description="Helical" evidence="7">
    <location>
        <begin position="273"/>
        <end position="295"/>
    </location>
</feature>
<feature type="non-terminal residue" evidence="9">
    <location>
        <position position="1"/>
    </location>
</feature>
<dbReference type="PROSITE" id="PS50850">
    <property type="entry name" value="MFS"/>
    <property type="match status" value="1"/>
</dbReference>
<keyword evidence="5 7" id="KW-1133">Transmembrane helix</keyword>
<dbReference type="GO" id="GO:0016020">
    <property type="term" value="C:membrane"/>
    <property type="evidence" value="ECO:0007669"/>
    <property type="project" value="UniProtKB-SubCell"/>
</dbReference>
<evidence type="ECO:0000256" key="3">
    <source>
        <dbReference type="ARBA" id="ARBA00022448"/>
    </source>
</evidence>
<dbReference type="InterPro" id="IPR036259">
    <property type="entry name" value="MFS_trans_sf"/>
</dbReference>
<dbReference type="GO" id="GO:0022857">
    <property type="term" value="F:transmembrane transporter activity"/>
    <property type="evidence" value="ECO:0007669"/>
    <property type="project" value="InterPro"/>
</dbReference>
<dbReference type="Pfam" id="PF07690">
    <property type="entry name" value="MFS_1"/>
    <property type="match status" value="1"/>
</dbReference>
<dbReference type="Gene3D" id="1.20.1250.20">
    <property type="entry name" value="MFS general substrate transporter like domains"/>
    <property type="match status" value="2"/>
</dbReference>
<dbReference type="EMBL" id="KZ805328">
    <property type="protein sequence ID" value="PVI03761.1"/>
    <property type="molecule type" value="Genomic_DNA"/>
</dbReference>
<keyword evidence="10" id="KW-1185">Reference proteome</keyword>
<evidence type="ECO:0000256" key="4">
    <source>
        <dbReference type="ARBA" id="ARBA00022692"/>
    </source>
</evidence>
<sequence>PICPDGGREAWLCVAGCAALYFCSYGWLNSIGVTQEYYRRVPLSSLPATTVSWIGALETFFLPFCSPFVGILFDRMGPTIPLLIGMFLHVFGLMMLSLSTKYYQIILTQGVCSAIGMSFVFNPAATSVSMWFQRRRPLANAIAASGAPIGGIIFPIIANRLIPTLGFGWTMRVSAFVILALMLFALATVKIPTKPVPKSFNRAIAKRALQPAFLSLVTSFFLFSFGAFLPLIYITEIAVKGGLSVGMSQYLVCILNAGGLVGRMSSGLLGQPLGMFNVSAVVAMLCSIILLAIWIPATGTAGAIVFAVAFGFAFNFVVAATAVLVSQVSEFQELGLRVGIVWGTSSIGAIAGILVGSSLITGNDYVRLKIFSGV</sequence>
<dbReference type="PANTHER" id="PTHR11360:SF224">
    <property type="entry name" value="MAJOR FACILITATOR SUPERFAMILY (MFS) PROFILE DOMAIN-CONTAINING PROTEIN-RELATED"/>
    <property type="match status" value="1"/>
</dbReference>
<feature type="transmembrane region" description="Helical" evidence="7">
    <location>
        <begin position="301"/>
        <end position="326"/>
    </location>
</feature>
<dbReference type="OrthoDB" id="5667at2759"/>
<protein>
    <submittedName>
        <fullName evidence="9">MFS general substrate transporter</fullName>
    </submittedName>
</protein>
<dbReference type="Proteomes" id="UP000244855">
    <property type="component" value="Unassembled WGS sequence"/>
</dbReference>
<evidence type="ECO:0000256" key="7">
    <source>
        <dbReference type="SAM" id="Phobius"/>
    </source>
</evidence>
<proteinExistence type="inferred from homology"/>
<accession>A0A2V1E021</accession>
<evidence type="ECO:0000259" key="8">
    <source>
        <dbReference type="PROSITE" id="PS50850"/>
    </source>
</evidence>
<dbReference type="PANTHER" id="PTHR11360">
    <property type="entry name" value="MONOCARBOXYLATE TRANSPORTER"/>
    <property type="match status" value="1"/>
</dbReference>
<keyword evidence="3" id="KW-0813">Transport</keyword>
<feature type="transmembrane region" description="Helical" evidence="7">
    <location>
        <begin position="105"/>
        <end position="125"/>
    </location>
</feature>
<feature type="transmembrane region" description="Helical" evidence="7">
    <location>
        <begin position="212"/>
        <end position="235"/>
    </location>
</feature>
<name>A0A2V1E021_9PLEO</name>
<dbReference type="InterPro" id="IPR020846">
    <property type="entry name" value="MFS_dom"/>
</dbReference>
<organism evidence="9 10">
    <name type="scientific">Periconia macrospinosa</name>
    <dbReference type="NCBI Taxonomy" id="97972"/>
    <lineage>
        <taxon>Eukaryota</taxon>
        <taxon>Fungi</taxon>
        <taxon>Dikarya</taxon>
        <taxon>Ascomycota</taxon>
        <taxon>Pezizomycotina</taxon>
        <taxon>Dothideomycetes</taxon>
        <taxon>Pleosporomycetidae</taxon>
        <taxon>Pleosporales</taxon>
        <taxon>Massarineae</taxon>
        <taxon>Periconiaceae</taxon>
        <taxon>Periconia</taxon>
    </lineage>
</organism>
<keyword evidence="6 7" id="KW-0472">Membrane</keyword>
<dbReference type="InterPro" id="IPR050327">
    <property type="entry name" value="Proton-linked_MCT"/>
</dbReference>
<dbReference type="SUPFAM" id="SSF103473">
    <property type="entry name" value="MFS general substrate transporter"/>
    <property type="match status" value="1"/>
</dbReference>